<feature type="compositionally biased region" description="Basic residues" evidence="1">
    <location>
        <begin position="109"/>
        <end position="118"/>
    </location>
</feature>
<dbReference type="EMBL" id="JBBPEH010000002">
    <property type="protein sequence ID" value="KAK7542527.1"/>
    <property type="molecule type" value="Genomic_DNA"/>
</dbReference>
<protein>
    <submittedName>
        <fullName evidence="3">Uncharacterized protein</fullName>
    </submittedName>
</protein>
<gene>
    <name evidence="3" type="ORF">J3D65DRAFT_219465</name>
</gene>
<organism evidence="3 4">
    <name type="scientific">Phyllosticta citribraziliensis</name>
    <dbReference type="NCBI Taxonomy" id="989973"/>
    <lineage>
        <taxon>Eukaryota</taxon>
        <taxon>Fungi</taxon>
        <taxon>Dikarya</taxon>
        <taxon>Ascomycota</taxon>
        <taxon>Pezizomycotina</taxon>
        <taxon>Dothideomycetes</taxon>
        <taxon>Dothideomycetes incertae sedis</taxon>
        <taxon>Botryosphaeriales</taxon>
        <taxon>Phyllostictaceae</taxon>
        <taxon>Phyllosticta</taxon>
    </lineage>
</organism>
<evidence type="ECO:0000313" key="4">
    <source>
        <dbReference type="Proteomes" id="UP001360953"/>
    </source>
</evidence>
<dbReference type="Proteomes" id="UP001360953">
    <property type="component" value="Unassembled WGS sequence"/>
</dbReference>
<evidence type="ECO:0000256" key="2">
    <source>
        <dbReference type="SAM" id="SignalP"/>
    </source>
</evidence>
<feature type="signal peptide" evidence="2">
    <location>
        <begin position="1"/>
        <end position="23"/>
    </location>
</feature>
<dbReference type="RefSeq" id="XP_066658820.1">
    <property type="nucleotide sequence ID" value="XM_066794570.1"/>
</dbReference>
<dbReference type="GeneID" id="92027476"/>
<keyword evidence="4" id="KW-1185">Reference proteome</keyword>
<name>A0ABR1M4L3_9PEZI</name>
<feature type="region of interest" description="Disordered" evidence="1">
    <location>
        <begin position="81"/>
        <end position="124"/>
    </location>
</feature>
<sequence length="250" mass="27663">MSNREGDYLMILLPILIPAPVAAPPPPTYVTNARRQPCVNLSLVYLVDPRKKKTRTSQEGAQSAPSISGLAKTWVRRPSSAALSTSRCGRTGRRAKKAESCAGRQCGSRQKHKPKNKSAGRESKLIALRRYPGGWSARGAFDREGNGDFVGGRGRGVEPTMAAMACTWDDDSRTWEHRGVDWSSERGNLCTWWPNAAEGGLGAVQTMQCVFGRERIQGTRSSNSRARQKLCVHVHTTTKACRRNNQRQWQ</sequence>
<feature type="chain" id="PRO_5046812057" evidence="2">
    <location>
        <begin position="24"/>
        <end position="250"/>
    </location>
</feature>
<reference evidence="3 4" key="1">
    <citation type="submission" date="2024-04" db="EMBL/GenBank/DDBJ databases">
        <title>Phyllosticta paracitricarpa is synonymous to the EU quarantine fungus P. citricarpa based on phylogenomic analyses.</title>
        <authorList>
            <consortium name="Lawrence Berkeley National Laboratory"/>
            <person name="Van ingen-buijs V.A."/>
            <person name="Van westerhoven A.C."/>
            <person name="Haridas S."/>
            <person name="Skiadas P."/>
            <person name="Martin F."/>
            <person name="Groenewald J.Z."/>
            <person name="Crous P.W."/>
            <person name="Seidl M.F."/>
        </authorList>
    </citation>
    <scope>NUCLEOTIDE SEQUENCE [LARGE SCALE GENOMIC DNA]</scope>
    <source>
        <strain evidence="3 4">CPC 17464</strain>
    </source>
</reference>
<comment type="caution">
    <text evidence="3">The sequence shown here is derived from an EMBL/GenBank/DDBJ whole genome shotgun (WGS) entry which is preliminary data.</text>
</comment>
<accession>A0ABR1M4L3</accession>
<evidence type="ECO:0000313" key="3">
    <source>
        <dbReference type="EMBL" id="KAK7542527.1"/>
    </source>
</evidence>
<keyword evidence="2" id="KW-0732">Signal</keyword>
<proteinExistence type="predicted"/>
<evidence type="ECO:0000256" key="1">
    <source>
        <dbReference type="SAM" id="MobiDB-lite"/>
    </source>
</evidence>